<evidence type="ECO:0000256" key="6">
    <source>
        <dbReference type="ARBA" id="ARBA00022801"/>
    </source>
</evidence>
<keyword evidence="1" id="KW-0645">Protease</keyword>
<evidence type="ECO:0000256" key="4">
    <source>
        <dbReference type="ARBA" id="ARBA00022722"/>
    </source>
</evidence>
<evidence type="ECO:0000313" key="10">
    <source>
        <dbReference type="Proteomes" id="UP000076858"/>
    </source>
</evidence>
<dbReference type="SUPFAM" id="SSF56672">
    <property type="entry name" value="DNA/RNA polymerases"/>
    <property type="match status" value="1"/>
</dbReference>
<dbReference type="InterPro" id="IPR043502">
    <property type="entry name" value="DNA/RNA_pol_sf"/>
</dbReference>
<dbReference type="Gene3D" id="3.10.10.10">
    <property type="entry name" value="HIV Type 1 Reverse Transcriptase, subunit A, domain 1"/>
    <property type="match status" value="1"/>
</dbReference>
<accession>A0A164KCS1</accession>
<keyword evidence="4" id="KW-0540">Nuclease</keyword>
<dbReference type="GO" id="GO:0004519">
    <property type="term" value="F:endonuclease activity"/>
    <property type="evidence" value="ECO:0007669"/>
    <property type="project" value="UniProtKB-KW"/>
</dbReference>
<dbReference type="GO" id="GO:0003964">
    <property type="term" value="F:RNA-directed DNA polymerase activity"/>
    <property type="evidence" value="ECO:0007669"/>
    <property type="project" value="UniProtKB-KW"/>
</dbReference>
<keyword evidence="7" id="KW-0695">RNA-directed DNA polymerase</keyword>
<reference evidence="9 10" key="1">
    <citation type="submission" date="2016-03" db="EMBL/GenBank/DDBJ databases">
        <title>EvidentialGene: Evidence-directed Construction of Genes on Genomes.</title>
        <authorList>
            <person name="Gilbert D.G."/>
            <person name="Choi J.-H."/>
            <person name="Mockaitis K."/>
            <person name="Colbourne J."/>
            <person name="Pfrender M."/>
        </authorList>
    </citation>
    <scope>NUCLEOTIDE SEQUENCE [LARGE SCALE GENOMIC DNA]</scope>
    <source>
        <strain evidence="9 10">Xinb3</strain>
        <tissue evidence="9">Complete organism</tissue>
    </source>
</reference>
<name>A0A164KCS1_9CRUS</name>
<evidence type="ECO:0000256" key="5">
    <source>
        <dbReference type="ARBA" id="ARBA00022759"/>
    </source>
</evidence>
<evidence type="ECO:0000256" key="7">
    <source>
        <dbReference type="ARBA" id="ARBA00022918"/>
    </source>
</evidence>
<comment type="caution">
    <text evidence="9">The sequence shown here is derived from an EMBL/GenBank/DDBJ whole genome shotgun (WGS) entry which is preliminary data.</text>
</comment>
<evidence type="ECO:0000256" key="1">
    <source>
        <dbReference type="ARBA" id="ARBA00022670"/>
    </source>
</evidence>
<keyword evidence="5" id="KW-0255">Endonuclease</keyword>
<keyword evidence="2" id="KW-0808">Transferase</keyword>
<keyword evidence="10" id="KW-1185">Reference proteome</keyword>
<evidence type="ECO:0000259" key="8">
    <source>
        <dbReference type="PROSITE" id="PS50878"/>
    </source>
</evidence>
<dbReference type="AlphaFoldDB" id="A0A164KCS1"/>
<dbReference type="PANTHER" id="PTHR24559">
    <property type="entry name" value="TRANSPOSON TY3-I GAG-POL POLYPROTEIN"/>
    <property type="match status" value="1"/>
</dbReference>
<dbReference type="Proteomes" id="UP000076858">
    <property type="component" value="Unassembled WGS sequence"/>
</dbReference>
<dbReference type="PANTHER" id="PTHR24559:SF444">
    <property type="entry name" value="REVERSE TRANSCRIPTASE DOMAIN-CONTAINING PROTEIN"/>
    <property type="match status" value="1"/>
</dbReference>
<organism evidence="9 10">
    <name type="scientific">Daphnia magna</name>
    <dbReference type="NCBI Taxonomy" id="35525"/>
    <lineage>
        <taxon>Eukaryota</taxon>
        <taxon>Metazoa</taxon>
        <taxon>Ecdysozoa</taxon>
        <taxon>Arthropoda</taxon>
        <taxon>Crustacea</taxon>
        <taxon>Branchiopoda</taxon>
        <taxon>Diplostraca</taxon>
        <taxon>Cladocera</taxon>
        <taxon>Anomopoda</taxon>
        <taxon>Daphniidae</taxon>
        <taxon>Daphnia</taxon>
    </lineage>
</organism>
<keyword evidence="6" id="KW-0378">Hydrolase</keyword>
<feature type="domain" description="Reverse transcriptase" evidence="8">
    <location>
        <begin position="102"/>
        <end position="277"/>
    </location>
</feature>
<protein>
    <recommendedName>
        <fullName evidence="8">Reverse transcriptase domain-containing protein</fullName>
    </recommendedName>
</protein>
<evidence type="ECO:0000313" key="9">
    <source>
        <dbReference type="EMBL" id="KZS03155.1"/>
    </source>
</evidence>
<keyword evidence="3" id="KW-0548">Nucleotidyltransferase</keyword>
<dbReference type="Gene3D" id="3.30.70.270">
    <property type="match status" value="1"/>
</dbReference>
<sequence length="277" mass="31735">MDLPEGICIGNFVNATNENRKYQIVVENNSNMAHTLPRDSPLAALLNEFTGLFATKDSGLGSTGLIKHFIDTEGKGPIRLRPYRTGQGQREEFEKQIKEMLQANVIRHSTSTWAASVILVVKKSRELRFCIDYRKLNNLTKKDSYPLPRIDGTLDRLYGKKFFTTLDVASRYWQIELEESSKEKTAFIVENNLYVFVRMPFGLCNTPATFQRLKNHILRNVAGQKALVYLDDVIFFSDFFQSHLNDIQEVFSLIKGAGLKLKLKKCQFMKQSVCNSF</sequence>
<dbReference type="InterPro" id="IPR053134">
    <property type="entry name" value="RNA-dir_DNA_polymerase"/>
</dbReference>
<dbReference type="FunFam" id="3.10.10.10:FF:000007">
    <property type="entry name" value="Retrovirus-related Pol polyprotein from transposon 17.6-like Protein"/>
    <property type="match status" value="1"/>
</dbReference>
<dbReference type="GO" id="GO:0008233">
    <property type="term" value="F:peptidase activity"/>
    <property type="evidence" value="ECO:0007669"/>
    <property type="project" value="UniProtKB-KW"/>
</dbReference>
<dbReference type="InterPro" id="IPR043128">
    <property type="entry name" value="Rev_trsase/Diguanyl_cyclase"/>
</dbReference>
<evidence type="ECO:0000256" key="2">
    <source>
        <dbReference type="ARBA" id="ARBA00022679"/>
    </source>
</evidence>
<proteinExistence type="predicted"/>
<evidence type="ECO:0000256" key="3">
    <source>
        <dbReference type="ARBA" id="ARBA00022695"/>
    </source>
</evidence>
<dbReference type="EMBL" id="LRGB01003333">
    <property type="protein sequence ID" value="KZS03155.1"/>
    <property type="molecule type" value="Genomic_DNA"/>
</dbReference>
<dbReference type="CDD" id="cd01647">
    <property type="entry name" value="RT_LTR"/>
    <property type="match status" value="1"/>
</dbReference>
<dbReference type="PROSITE" id="PS50878">
    <property type="entry name" value="RT_POL"/>
    <property type="match status" value="1"/>
</dbReference>
<dbReference type="Pfam" id="PF00078">
    <property type="entry name" value="RVT_1"/>
    <property type="match status" value="1"/>
</dbReference>
<dbReference type="GO" id="GO:0006508">
    <property type="term" value="P:proteolysis"/>
    <property type="evidence" value="ECO:0007669"/>
    <property type="project" value="UniProtKB-KW"/>
</dbReference>
<gene>
    <name evidence="9" type="ORF">APZ42_034186</name>
</gene>
<dbReference type="InterPro" id="IPR000477">
    <property type="entry name" value="RT_dom"/>
</dbReference>